<evidence type="ECO:0000256" key="3">
    <source>
        <dbReference type="ARBA" id="ARBA00022730"/>
    </source>
</evidence>
<evidence type="ECO:0000313" key="8">
    <source>
        <dbReference type="Proteomes" id="UP000183649"/>
    </source>
</evidence>
<keyword evidence="1 5" id="KW-0963">Cytoplasm</keyword>
<dbReference type="CDD" id="cd16331">
    <property type="entry name" value="YjgA-like"/>
    <property type="match status" value="1"/>
</dbReference>
<dbReference type="OrthoDB" id="5293604at2"/>
<keyword evidence="2 5" id="KW-0690">Ribosome biogenesis</keyword>
<feature type="region of interest" description="Disordered" evidence="6">
    <location>
        <begin position="1"/>
        <end position="25"/>
    </location>
</feature>
<dbReference type="PANTHER" id="PTHR38101">
    <property type="entry name" value="UPF0307 PROTEIN YJGA"/>
    <property type="match status" value="1"/>
</dbReference>
<dbReference type="AlphaFoldDB" id="A0A0K6HVE9"/>
<dbReference type="EMBL" id="CYHF01000002">
    <property type="protein sequence ID" value="CUA95012.1"/>
    <property type="molecule type" value="Genomic_DNA"/>
</dbReference>
<dbReference type="GO" id="GO:0019843">
    <property type="term" value="F:rRNA binding"/>
    <property type="evidence" value="ECO:0007669"/>
    <property type="project" value="UniProtKB-UniRule"/>
</dbReference>
<dbReference type="HAMAP" id="MF_00765">
    <property type="entry name" value="DarP"/>
    <property type="match status" value="1"/>
</dbReference>
<accession>A0A0K6HVE9</accession>
<dbReference type="Pfam" id="PF04751">
    <property type="entry name" value="DarP"/>
    <property type="match status" value="1"/>
</dbReference>
<evidence type="ECO:0000313" key="7">
    <source>
        <dbReference type="EMBL" id="CUA95012.1"/>
    </source>
</evidence>
<comment type="subcellular location">
    <subcellularLocation>
        <location evidence="5">Cytoplasm</location>
    </subcellularLocation>
    <text evidence="5">Associates with late stage pre-50S ribosomal subunits.</text>
</comment>
<comment type="similarity">
    <text evidence="5">Belongs to the DarP family.</text>
</comment>
<keyword evidence="8" id="KW-1185">Reference proteome</keyword>
<dbReference type="InterPro" id="IPR006839">
    <property type="entry name" value="DarP"/>
</dbReference>
<dbReference type="SUPFAM" id="SSF158710">
    <property type="entry name" value="PSPTO4464-like"/>
    <property type="match status" value="1"/>
</dbReference>
<dbReference type="PIRSF" id="PIRSF016183">
    <property type="entry name" value="UCP016183"/>
    <property type="match status" value="1"/>
</dbReference>
<keyword evidence="3 5" id="KW-0699">rRNA-binding</keyword>
<dbReference type="STRING" id="339866.GCA_001418255_00825"/>
<name>A0A0K6HVE9_9BURK</name>
<dbReference type="GO" id="GO:0005829">
    <property type="term" value="C:cytosol"/>
    <property type="evidence" value="ECO:0007669"/>
    <property type="project" value="TreeGrafter"/>
</dbReference>
<evidence type="ECO:0000256" key="1">
    <source>
        <dbReference type="ARBA" id="ARBA00022490"/>
    </source>
</evidence>
<proteinExistence type="inferred from homology"/>
<dbReference type="Proteomes" id="UP000183649">
    <property type="component" value="Unassembled WGS sequence"/>
</dbReference>
<keyword evidence="4 5" id="KW-0694">RNA-binding</keyword>
<evidence type="ECO:0000256" key="2">
    <source>
        <dbReference type="ARBA" id="ARBA00022517"/>
    </source>
</evidence>
<dbReference type="NCBIfam" id="NF003593">
    <property type="entry name" value="PRK05255.1-1"/>
    <property type="match status" value="1"/>
</dbReference>
<dbReference type="PANTHER" id="PTHR38101:SF1">
    <property type="entry name" value="UPF0307 PROTEIN YJGA"/>
    <property type="match status" value="1"/>
</dbReference>
<dbReference type="RefSeq" id="WP_055449748.1">
    <property type="nucleotide sequence ID" value="NZ_CYHF01000002.1"/>
</dbReference>
<organism evidence="7 8">
    <name type="scientific">Thiomonas bhubaneswarensis</name>
    <dbReference type="NCBI Taxonomy" id="339866"/>
    <lineage>
        <taxon>Bacteria</taxon>
        <taxon>Pseudomonadati</taxon>
        <taxon>Pseudomonadota</taxon>
        <taxon>Betaproteobacteria</taxon>
        <taxon>Burkholderiales</taxon>
        <taxon>Thiomonas</taxon>
    </lineage>
</organism>
<dbReference type="InterPro" id="IPR023153">
    <property type="entry name" value="DarP_sf"/>
</dbReference>
<gene>
    <name evidence="5" type="primary">darP</name>
    <name evidence="7" type="ORF">Ga0061069_102301</name>
</gene>
<evidence type="ECO:0000256" key="5">
    <source>
        <dbReference type="HAMAP-Rule" id="MF_00765"/>
    </source>
</evidence>
<evidence type="ECO:0000256" key="4">
    <source>
        <dbReference type="ARBA" id="ARBA00022884"/>
    </source>
</evidence>
<dbReference type="GO" id="GO:1902626">
    <property type="term" value="P:assembly of large subunit precursor of preribosome"/>
    <property type="evidence" value="ECO:0007669"/>
    <property type="project" value="UniProtKB-UniRule"/>
</dbReference>
<dbReference type="GO" id="GO:0043022">
    <property type="term" value="F:ribosome binding"/>
    <property type="evidence" value="ECO:0007669"/>
    <property type="project" value="UniProtKB-UniRule"/>
</dbReference>
<protein>
    <recommendedName>
        <fullName evidence="5">Dual-action ribosomal maturation protein DarP</fullName>
    </recommendedName>
    <alternativeName>
        <fullName evidence="5">Large ribosomal subunit assembly factor DarP</fullName>
    </alternativeName>
</protein>
<dbReference type="Gene3D" id="1.10.60.30">
    <property type="entry name" value="PSPTO4464-like domains"/>
    <property type="match status" value="2"/>
</dbReference>
<comment type="function">
    <text evidence="5">Member of a network of 50S ribosomal subunit biogenesis factors which assembles along the 30S-50S interface, preventing incorrect 23S rRNA structures from forming. Promotes peptidyl transferase center (PTC) maturation.</text>
</comment>
<feature type="compositionally biased region" description="Basic and acidic residues" evidence="6">
    <location>
        <begin position="16"/>
        <end position="25"/>
    </location>
</feature>
<reference evidence="8" key="1">
    <citation type="submission" date="2015-08" db="EMBL/GenBank/DDBJ databases">
        <authorList>
            <person name="Varghese N."/>
        </authorList>
    </citation>
    <scope>NUCLEOTIDE SEQUENCE [LARGE SCALE GENOMIC DNA]</scope>
    <source>
        <strain evidence="8">DSM 18181</strain>
    </source>
</reference>
<sequence length="190" mass="21249">MKFPHRPIDSTEEQTDDRPPSKSQVKRDMLALQELGEQLIALPSHTIRQSDLPDALREAVLEAQRITAHGARKRQTLYVGKLMRTADADAVRAFLAAARQDDRASVARMHALERWRDTLLADDDAQTAFLAKFPGTDAQQLRQLVRGARAEIGTDKPPRLTRQLFQFVKAAIAAHDTPSHPADDEPLPSF</sequence>
<evidence type="ECO:0000256" key="6">
    <source>
        <dbReference type="SAM" id="MobiDB-lite"/>
    </source>
</evidence>